<dbReference type="EMBL" id="FMUN01000003">
    <property type="protein sequence ID" value="SCY17247.1"/>
    <property type="molecule type" value="Genomic_DNA"/>
</dbReference>
<dbReference type="InterPro" id="IPR041872">
    <property type="entry name" value="Anticodon_Met"/>
</dbReference>
<evidence type="ECO:0000256" key="3">
    <source>
        <dbReference type="ARBA" id="ARBA00022741"/>
    </source>
</evidence>
<dbReference type="InterPro" id="IPR014729">
    <property type="entry name" value="Rossmann-like_a/b/a_fold"/>
</dbReference>
<dbReference type="PANTHER" id="PTHR43326:SF1">
    <property type="entry name" value="METHIONINE--TRNA LIGASE, MITOCHONDRIAL"/>
    <property type="match status" value="1"/>
</dbReference>
<comment type="function">
    <text evidence="1 7">Is required not only for elongation of protein synthesis but also for the initiation of all mRNA translation through initiator tRNA(fMet) aminoacylation.</text>
</comment>
<dbReference type="Pfam" id="PF19303">
    <property type="entry name" value="Anticodon_3"/>
    <property type="match status" value="1"/>
</dbReference>
<dbReference type="Pfam" id="PF09334">
    <property type="entry name" value="tRNA-synt_1g"/>
    <property type="match status" value="2"/>
</dbReference>
<dbReference type="RefSeq" id="WP_054966144.1">
    <property type="nucleotide sequence ID" value="NZ_FMUN01000003.1"/>
</dbReference>
<evidence type="ECO:0000256" key="2">
    <source>
        <dbReference type="ARBA" id="ARBA00022598"/>
    </source>
</evidence>
<dbReference type="STRING" id="381306.AN478_08320"/>
<dbReference type="CDD" id="cd00814">
    <property type="entry name" value="MetRS_core"/>
    <property type="match status" value="1"/>
</dbReference>
<gene>
    <name evidence="7" type="primary">metG</name>
    <name evidence="10" type="ORF">SAMN05661077_1432</name>
</gene>
<keyword evidence="7" id="KW-0963">Cytoplasm</keyword>
<organism evidence="10 11">
    <name type="scientific">Thiohalorhabdus denitrificans</name>
    <dbReference type="NCBI Taxonomy" id="381306"/>
    <lineage>
        <taxon>Bacteria</taxon>
        <taxon>Pseudomonadati</taxon>
        <taxon>Pseudomonadota</taxon>
        <taxon>Gammaproteobacteria</taxon>
        <taxon>Thiohalorhabdales</taxon>
        <taxon>Thiohalorhabdaceae</taxon>
        <taxon>Thiohalorhabdus</taxon>
    </lineage>
</organism>
<keyword evidence="3 7" id="KW-0547">Nucleotide-binding</keyword>
<dbReference type="PRINTS" id="PR01041">
    <property type="entry name" value="TRNASYNTHMET"/>
</dbReference>
<dbReference type="GO" id="GO:0005737">
    <property type="term" value="C:cytoplasm"/>
    <property type="evidence" value="ECO:0007669"/>
    <property type="project" value="UniProtKB-SubCell"/>
</dbReference>
<feature type="domain" description="Methionyl-tRNA synthetase anticodon-binding" evidence="9">
    <location>
        <begin position="383"/>
        <end position="514"/>
    </location>
</feature>
<dbReference type="Proteomes" id="UP000183104">
    <property type="component" value="Unassembled WGS sequence"/>
</dbReference>
<dbReference type="PANTHER" id="PTHR43326">
    <property type="entry name" value="METHIONYL-TRNA SYNTHETASE"/>
    <property type="match status" value="1"/>
</dbReference>
<dbReference type="InterPro" id="IPR023457">
    <property type="entry name" value="Met-tRNA_synth_2"/>
</dbReference>
<comment type="subunit">
    <text evidence="7">Monomer.</text>
</comment>
<feature type="domain" description="Methionyl/Leucyl tRNA synthetase" evidence="8">
    <location>
        <begin position="159"/>
        <end position="365"/>
    </location>
</feature>
<comment type="caution">
    <text evidence="7">Lacks conserved residue(s) required for the propagation of feature annotation.</text>
</comment>
<keyword evidence="6 7" id="KW-0030">Aminoacyl-tRNA synthetase</keyword>
<comment type="subcellular location">
    <subcellularLocation>
        <location evidence="7">Cytoplasm</location>
    </subcellularLocation>
</comment>
<keyword evidence="2 7" id="KW-0436">Ligase</keyword>
<sequence length="516" mass="59002">MAGSEADSRFYITTPIYYVNDVPHIGHAYTTVAADVVARYQRLRGRDVYFLTGTDEHGLKVERSAQRQGIAPQELADQVVGRYRELWERLEISHDDFIRTTEDRHAAGVRKLWGLLEQSGAIYKGVYEGWYNVSDEAYVPDSQVVDGCDAESGQPLERVQEESYFFRLSEYGDALVEHIRAHPEFIQPDNFRNEILSFLDQGLKDLSISRTTFTWGVSVPDDPDHVIYVWIDALTNYISALGYGSENEDLYQRFWPADLHLIGKDILRFHAVYWPALLMAAGLPLPRQIFAHGWWTKEGQKMSKSKGNVLDPFGLTDYYGTDQVRYFLLREVPFGQDGDFSDAAMVRRANEELANDLGNLLNRTLSMQRKYLGEEVGLPAVETDEDADLKAHLDGLPAAFEEHMDQLRFHRALEAVFEVVRRGNLYVDETAPWVLNKEGNRERLATVLANLLETVRIVDLHLWPVMPEACNRMFMQMGYSLEGVELDRDAQWGARPATLTITKPKPVFQKVQEPET</sequence>
<evidence type="ECO:0000256" key="7">
    <source>
        <dbReference type="HAMAP-Rule" id="MF_01228"/>
    </source>
</evidence>
<feature type="binding site" evidence="7">
    <location>
        <position position="148"/>
    </location>
    <ligand>
        <name>Zn(2+)</name>
        <dbReference type="ChEBI" id="CHEBI:29105"/>
    </ligand>
</feature>
<dbReference type="InterPro" id="IPR014758">
    <property type="entry name" value="Met-tRNA_synth"/>
</dbReference>
<keyword evidence="11" id="KW-1185">Reference proteome</keyword>
<dbReference type="CDD" id="cd07957">
    <property type="entry name" value="Anticodon_Ia_Met"/>
    <property type="match status" value="1"/>
</dbReference>
<feature type="short sequence motif" description="'HIGH' region" evidence="7">
    <location>
        <begin position="17"/>
        <end position="27"/>
    </location>
</feature>
<dbReference type="NCBIfam" id="TIGR00398">
    <property type="entry name" value="metG"/>
    <property type="match status" value="1"/>
</dbReference>
<dbReference type="GO" id="GO:0005524">
    <property type="term" value="F:ATP binding"/>
    <property type="evidence" value="ECO:0007669"/>
    <property type="project" value="UniProtKB-UniRule"/>
</dbReference>
<accession>A0A0P9C555</accession>
<dbReference type="SUPFAM" id="SSF47323">
    <property type="entry name" value="Anticodon-binding domain of a subclass of class I aminoacyl-tRNA synthetases"/>
    <property type="match status" value="1"/>
</dbReference>
<evidence type="ECO:0000256" key="4">
    <source>
        <dbReference type="ARBA" id="ARBA00022840"/>
    </source>
</evidence>
<evidence type="ECO:0000259" key="8">
    <source>
        <dbReference type="Pfam" id="PF09334"/>
    </source>
</evidence>
<keyword evidence="5 7" id="KW-0648">Protein biosynthesis</keyword>
<protein>
    <recommendedName>
        <fullName evidence="7">Methionine--tRNA ligase</fullName>
        <ecNumber evidence="7">6.1.1.10</ecNumber>
    </recommendedName>
    <alternativeName>
        <fullName evidence="7">Methionyl-tRNA synthetase</fullName>
        <shortName evidence="7">MetRS</shortName>
    </alternativeName>
</protein>
<name>A0A0P9C555_9GAMM</name>
<evidence type="ECO:0000256" key="5">
    <source>
        <dbReference type="ARBA" id="ARBA00022917"/>
    </source>
</evidence>
<evidence type="ECO:0000256" key="1">
    <source>
        <dbReference type="ARBA" id="ARBA00003314"/>
    </source>
</evidence>
<dbReference type="NCBIfam" id="NF008900">
    <property type="entry name" value="PRK12267.1"/>
    <property type="match status" value="1"/>
</dbReference>
<dbReference type="Gene3D" id="2.170.220.10">
    <property type="match status" value="1"/>
</dbReference>
<dbReference type="PATRIC" id="fig|381306.5.peg.307"/>
<evidence type="ECO:0000256" key="6">
    <source>
        <dbReference type="ARBA" id="ARBA00023146"/>
    </source>
</evidence>
<dbReference type="OrthoDB" id="9810191at2"/>
<reference evidence="11" key="1">
    <citation type="submission" date="2016-10" db="EMBL/GenBank/DDBJ databases">
        <authorList>
            <person name="Varghese N."/>
        </authorList>
    </citation>
    <scope>NUCLEOTIDE SEQUENCE [LARGE SCALE GENOMIC DNA]</scope>
    <source>
        <strain evidence="11">HL 19</strain>
    </source>
</reference>
<dbReference type="HAMAP" id="MF_01228">
    <property type="entry name" value="Met_tRNA_synth_type2"/>
    <property type="match status" value="1"/>
</dbReference>
<evidence type="ECO:0000259" key="9">
    <source>
        <dbReference type="Pfam" id="PF19303"/>
    </source>
</evidence>
<dbReference type="InterPro" id="IPR033911">
    <property type="entry name" value="MetRS_core"/>
</dbReference>
<evidence type="ECO:0000313" key="10">
    <source>
        <dbReference type="EMBL" id="SCY17247.1"/>
    </source>
</evidence>
<dbReference type="Gene3D" id="3.40.50.620">
    <property type="entry name" value="HUPs"/>
    <property type="match status" value="1"/>
</dbReference>
<dbReference type="AlphaFoldDB" id="A0A0P9C555"/>
<feature type="domain" description="Methionyl/Leucyl tRNA synthetase" evidence="8">
    <location>
        <begin position="11"/>
        <end position="148"/>
    </location>
</feature>
<dbReference type="SUPFAM" id="SSF52374">
    <property type="entry name" value="Nucleotidylyl transferase"/>
    <property type="match status" value="1"/>
</dbReference>
<proteinExistence type="inferred from homology"/>
<dbReference type="InterPro" id="IPR009080">
    <property type="entry name" value="tRNAsynth_Ia_anticodon-bd"/>
</dbReference>
<dbReference type="EC" id="6.1.1.10" evidence="7"/>
<keyword evidence="4 7" id="KW-0067">ATP-binding</keyword>
<dbReference type="FunFam" id="2.170.220.10:FF:000002">
    <property type="entry name" value="Methionine--tRNA ligase"/>
    <property type="match status" value="1"/>
</dbReference>
<dbReference type="GO" id="GO:0004825">
    <property type="term" value="F:methionine-tRNA ligase activity"/>
    <property type="evidence" value="ECO:0007669"/>
    <property type="project" value="UniProtKB-UniRule"/>
</dbReference>
<dbReference type="GO" id="GO:0006431">
    <property type="term" value="P:methionyl-tRNA aminoacylation"/>
    <property type="evidence" value="ECO:0007669"/>
    <property type="project" value="UniProtKB-UniRule"/>
</dbReference>
<evidence type="ECO:0000313" key="11">
    <source>
        <dbReference type="Proteomes" id="UP000183104"/>
    </source>
</evidence>
<feature type="short sequence motif" description="'KMSKS' region" evidence="7">
    <location>
        <begin position="301"/>
        <end position="305"/>
    </location>
</feature>
<comment type="catalytic activity">
    <reaction evidence="7">
        <text>tRNA(Met) + L-methionine + ATP = L-methionyl-tRNA(Met) + AMP + diphosphate</text>
        <dbReference type="Rhea" id="RHEA:13481"/>
        <dbReference type="Rhea" id="RHEA-COMP:9667"/>
        <dbReference type="Rhea" id="RHEA-COMP:9698"/>
        <dbReference type="ChEBI" id="CHEBI:30616"/>
        <dbReference type="ChEBI" id="CHEBI:33019"/>
        <dbReference type="ChEBI" id="CHEBI:57844"/>
        <dbReference type="ChEBI" id="CHEBI:78442"/>
        <dbReference type="ChEBI" id="CHEBI:78530"/>
        <dbReference type="ChEBI" id="CHEBI:456215"/>
        <dbReference type="EC" id="6.1.1.10"/>
    </reaction>
</comment>
<dbReference type="Gene3D" id="1.10.730.10">
    <property type="entry name" value="Isoleucyl-tRNA Synthetase, Domain 1"/>
    <property type="match status" value="1"/>
</dbReference>
<comment type="similarity">
    <text evidence="7">Belongs to the class-I aminoacyl-tRNA synthetase family. MetG type 2B subfamily.</text>
</comment>
<dbReference type="InterPro" id="IPR015413">
    <property type="entry name" value="Methionyl/Leucyl_tRNA_Synth"/>
</dbReference>